<evidence type="ECO:0008006" key="5">
    <source>
        <dbReference type="Google" id="ProtNLM"/>
    </source>
</evidence>
<reference evidence="3 4" key="1">
    <citation type="submission" date="2019-02" db="EMBL/GenBank/DDBJ databases">
        <title>Deep-cultivation of Planctomycetes and their phenomic and genomic characterization uncovers novel biology.</title>
        <authorList>
            <person name="Wiegand S."/>
            <person name="Jogler M."/>
            <person name="Boedeker C."/>
            <person name="Pinto D."/>
            <person name="Vollmers J."/>
            <person name="Rivas-Marin E."/>
            <person name="Kohn T."/>
            <person name="Peeters S.H."/>
            <person name="Heuer A."/>
            <person name="Rast P."/>
            <person name="Oberbeckmann S."/>
            <person name="Bunk B."/>
            <person name="Jeske O."/>
            <person name="Meyerdierks A."/>
            <person name="Storesund J.E."/>
            <person name="Kallscheuer N."/>
            <person name="Luecker S."/>
            <person name="Lage O.M."/>
            <person name="Pohl T."/>
            <person name="Merkel B.J."/>
            <person name="Hornburger P."/>
            <person name="Mueller R.-W."/>
            <person name="Bruemmer F."/>
            <person name="Labrenz M."/>
            <person name="Spormann A.M."/>
            <person name="Op Den Camp H."/>
            <person name="Overmann J."/>
            <person name="Amann R."/>
            <person name="Jetten M.S.M."/>
            <person name="Mascher T."/>
            <person name="Medema M.H."/>
            <person name="Devos D.P."/>
            <person name="Kaster A.-K."/>
            <person name="Ovreas L."/>
            <person name="Rohde M."/>
            <person name="Galperin M.Y."/>
            <person name="Jogler C."/>
        </authorList>
    </citation>
    <scope>NUCLEOTIDE SEQUENCE [LARGE SCALE GENOMIC DNA]</scope>
    <source>
        <strain evidence="3 4">KOR42</strain>
    </source>
</reference>
<proteinExistence type="predicted"/>
<sequence length="185" mass="20816">MIIEGLCTTTNPDGSTNIAPMGPIVNDELTSFLFRPFQSSATFQNLQATRCGVFHVTDDVGIIARAAIGTLTETPRLIPAREVDGQVLASACRWYEFDVISIDDTQPRSEIRTELKHTETLREFWGYNRARHAILEASILATRLQLLKAEEVRKQMERLQVIVDKTANDADKETFQHIVSFIGNH</sequence>
<dbReference type="InterPro" id="IPR049288">
    <property type="entry name" value="DUF447_C"/>
</dbReference>
<evidence type="ECO:0000259" key="2">
    <source>
        <dbReference type="Pfam" id="PF20766"/>
    </source>
</evidence>
<dbReference type="InterPro" id="IPR007386">
    <property type="entry name" value="DUF447_N"/>
</dbReference>
<dbReference type="Proteomes" id="UP000317243">
    <property type="component" value="Unassembled WGS sequence"/>
</dbReference>
<evidence type="ECO:0000259" key="1">
    <source>
        <dbReference type="Pfam" id="PF04289"/>
    </source>
</evidence>
<accession>A0A5C5X4Q7</accession>
<dbReference type="Pfam" id="PF20766">
    <property type="entry name" value="DUF447_C"/>
    <property type="match status" value="1"/>
</dbReference>
<dbReference type="OrthoDB" id="2112021at2"/>
<dbReference type="SUPFAM" id="SSF50475">
    <property type="entry name" value="FMN-binding split barrel"/>
    <property type="match status" value="1"/>
</dbReference>
<dbReference type="Pfam" id="PF04289">
    <property type="entry name" value="DUF447_N"/>
    <property type="match status" value="1"/>
</dbReference>
<feature type="domain" description="DUF447" evidence="1">
    <location>
        <begin position="4"/>
        <end position="120"/>
    </location>
</feature>
<comment type="caution">
    <text evidence="3">The sequence shown here is derived from an EMBL/GenBank/DDBJ whole genome shotgun (WGS) entry which is preliminary data.</text>
</comment>
<feature type="domain" description="DUF447" evidence="2">
    <location>
        <begin position="128"/>
        <end position="178"/>
    </location>
</feature>
<organism evidence="3 4">
    <name type="scientific">Thalassoglobus neptunius</name>
    <dbReference type="NCBI Taxonomy" id="1938619"/>
    <lineage>
        <taxon>Bacteria</taxon>
        <taxon>Pseudomonadati</taxon>
        <taxon>Planctomycetota</taxon>
        <taxon>Planctomycetia</taxon>
        <taxon>Planctomycetales</taxon>
        <taxon>Planctomycetaceae</taxon>
        <taxon>Thalassoglobus</taxon>
    </lineage>
</organism>
<evidence type="ECO:0000313" key="3">
    <source>
        <dbReference type="EMBL" id="TWT57175.1"/>
    </source>
</evidence>
<protein>
    <recommendedName>
        <fullName evidence="5">DUF447 family protein</fullName>
    </recommendedName>
</protein>
<keyword evidence="4" id="KW-1185">Reference proteome</keyword>
<dbReference type="Gene3D" id="1.20.58.290">
    <property type="entry name" value="Hypothetical membrane protein ta0354_69_121"/>
    <property type="match status" value="1"/>
</dbReference>
<dbReference type="AlphaFoldDB" id="A0A5C5X4Q7"/>
<dbReference type="RefSeq" id="WP_146507046.1">
    <property type="nucleotide sequence ID" value="NZ_SIHI01000001.1"/>
</dbReference>
<evidence type="ECO:0000313" key="4">
    <source>
        <dbReference type="Proteomes" id="UP000317243"/>
    </source>
</evidence>
<dbReference type="EMBL" id="SIHI01000001">
    <property type="protein sequence ID" value="TWT57175.1"/>
    <property type="molecule type" value="Genomic_DNA"/>
</dbReference>
<gene>
    <name evidence="3" type="ORF">KOR42_05330</name>
</gene>
<name>A0A5C5X4Q7_9PLAN</name>
<dbReference type="Gene3D" id="2.30.110.10">
    <property type="entry name" value="Electron Transport, Fmn-binding Protein, Chain A"/>
    <property type="match status" value="1"/>
</dbReference>
<dbReference type="InterPro" id="IPR012349">
    <property type="entry name" value="Split_barrel_FMN-bd"/>
</dbReference>